<evidence type="ECO:0000256" key="6">
    <source>
        <dbReference type="ARBA" id="ARBA00023242"/>
    </source>
</evidence>
<evidence type="ECO:0008006" key="10">
    <source>
        <dbReference type="Google" id="ProtNLM"/>
    </source>
</evidence>
<dbReference type="GO" id="GO:0071011">
    <property type="term" value="C:precatalytic spliceosome"/>
    <property type="evidence" value="ECO:0007669"/>
    <property type="project" value="TreeGrafter"/>
</dbReference>
<accession>A5DL40</accession>
<dbReference type="RefSeq" id="XP_001483262.2">
    <property type="nucleotide sequence ID" value="XM_001483212.1"/>
</dbReference>
<comment type="similarity">
    <text evidence="2">Belongs to the SPF27 family.</text>
</comment>
<dbReference type="GO" id="GO:0006397">
    <property type="term" value="P:mRNA processing"/>
    <property type="evidence" value="ECO:0007669"/>
    <property type="project" value="UniProtKB-KW"/>
</dbReference>
<evidence type="ECO:0000256" key="3">
    <source>
        <dbReference type="ARBA" id="ARBA00022664"/>
    </source>
</evidence>
<dbReference type="InParanoid" id="A5DL40"/>
<dbReference type="GeneID" id="5125271"/>
<dbReference type="AlphaFoldDB" id="A5DL40"/>
<dbReference type="OMA" id="PMHPLVD"/>
<dbReference type="GO" id="GO:0008380">
    <property type="term" value="P:RNA splicing"/>
    <property type="evidence" value="ECO:0007669"/>
    <property type="project" value="UniProtKB-KW"/>
</dbReference>
<dbReference type="STRING" id="294746.A5DL40"/>
<dbReference type="HOGENOM" id="CLU_082523_4_1_1"/>
<evidence type="ECO:0000256" key="7">
    <source>
        <dbReference type="SAM" id="MobiDB-lite"/>
    </source>
</evidence>
<evidence type="ECO:0000313" key="8">
    <source>
        <dbReference type="EMBL" id="EDK39893.2"/>
    </source>
</evidence>
<comment type="subcellular location">
    <subcellularLocation>
        <location evidence="1">Nucleus</location>
    </subcellularLocation>
</comment>
<evidence type="ECO:0000256" key="4">
    <source>
        <dbReference type="ARBA" id="ARBA00022728"/>
    </source>
</evidence>
<evidence type="ECO:0000256" key="5">
    <source>
        <dbReference type="ARBA" id="ARBA00023187"/>
    </source>
</evidence>
<dbReference type="PANTHER" id="PTHR13296">
    <property type="entry name" value="BCAS2 PROTEIN"/>
    <property type="match status" value="1"/>
</dbReference>
<keyword evidence="5" id="KW-0508">mRNA splicing</keyword>
<dbReference type="Pfam" id="PF05700">
    <property type="entry name" value="BCAS2"/>
    <property type="match status" value="2"/>
</dbReference>
<evidence type="ECO:0000313" key="9">
    <source>
        <dbReference type="Proteomes" id="UP000001997"/>
    </source>
</evidence>
<organism evidence="8 9">
    <name type="scientific">Meyerozyma guilliermondii (strain ATCC 6260 / CBS 566 / DSM 6381 / JCM 1539 / NBRC 10279 / NRRL Y-324)</name>
    <name type="common">Yeast</name>
    <name type="synonym">Candida guilliermondii</name>
    <dbReference type="NCBI Taxonomy" id="294746"/>
    <lineage>
        <taxon>Eukaryota</taxon>
        <taxon>Fungi</taxon>
        <taxon>Dikarya</taxon>
        <taxon>Ascomycota</taxon>
        <taxon>Saccharomycotina</taxon>
        <taxon>Pichiomycetes</taxon>
        <taxon>Debaryomycetaceae</taxon>
        <taxon>Meyerozyma</taxon>
    </lineage>
</organism>
<proteinExistence type="inferred from homology"/>
<evidence type="ECO:0000256" key="1">
    <source>
        <dbReference type="ARBA" id="ARBA00004123"/>
    </source>
</evidence>
<feature type="compositionally biased region" description="Acidic residues" evidence="7">
    <location>
        <begin position="68"/>
        <end position="80"/>
    </location>
</feature>
<dbReference type="OrthoDB" id="205794at2759"/>
<dbReference type="KEGG" id="pgu:PGUG_03991"/>
<dbReference type="Proteomes" id="UP000001997">
    <property type="component" value="Unassembled WGS sequence"/>
</dbReference>
<dbReference type="GO" id="GO:0000974">
    <property type="term" value="C:Prp19 complex"/>
    <property type="evidence" value="ECO:0007669"/>
    <property type="project" value="TreeGrafter"/>
</dbReference>
<dbReference type="GO" id="GO:0071013">
    <property type="term" value="C:catalytic step 2 spliceosome"/>
    <property type="evidence" value="ECO:0007669"/>
    <property type="project" value="TreeGrafter"/>
</dbReference>
<keyword evidence="3" id="KW-0507">mRNA processing</keyword>
<feature type="region of interest" description="Disordered" evidence="7">
    <location>
        <begin position="68"/>
        <end position="88"/>
    </location>
</feature>
<keyword evidence="6" id="KW-0539">Nucleus</keyword>
<name>A5DL40_PICGU</name>
<dbReference type="PANTHER" id="PTHR13296:SF0">
    <property type="entry name" value="PRE-MRNA-SPLICING FACTOR SPF27"/>
    <property type="match status" value="1"/>
</dbReference>
<gene>
    <name evidence="8" type="ORF">PGUG_03991</name>
</gene>
<keyword evidence="4" id="KW-0747">Spliceosome</keyword>
<reference evidence="8 9" key="1">
    <citation type="journal article" date="2009" name="Nature">
        <title>Evolution of pathogenicity and sexual reproduction in eight Candida genomes.</title>
        <authorList>
            <person name="Butler G."/>
            <person name="Rasmussen M.D."/>
            <person name="Lin M.F."/>
            <person name="Santos M.A."/>
            <person name="Sakthikumar S."/>
            <person name="Munro C.A."/>
            <person name="Rheinbay E."/>
            <person name="Grabherr M."/>
            <person name="Forche A."/>
            <person name="Reedy J.L."/>
            <person name="Agrafioti I."/>
            <person name="Arnaud M.B."/>
            <person name="Bates S."/>
            <person name="Brown A.J."/>
            <person name="Brunke S."/>
            <person name="Costanzo M.C."/>
            <person name="Fitzpatrick D.A."/>
            <person name="de Groot P.W."/>
            <person name="Harris D."/>
            <person name="Hoyer L.L."/>
            <person name="Hube B."/>
            <person name="Klis F.M."/>
            <person name="Kodira C."/>
            <person name="Lennard N."/>
            <person name="Logue M.E."/>
            <person name="Martin R."/>
            <person name="Neiman A.M."/>
            <person name="Nikolaou E."/>
            <person name="Quail M.A."/>
            <person name="Quinn J."/>
            <person name="Santos M.C."/>
            <person name="Schmitzberger F.F."/>
            <person name="Sherlock G."/>
            <person name="Shah P."/>
            <person name="Silverstein K.A."/>
            <person name="Skrzypek M.S."/>
            <person name="Soll D."/>
            <person name="Staggs R."/>
            <person name="Stansfield I."/>
            <person name="Stumpf M.P."/>
            <person name="Sudbery P.E."/>
            <person name="Srikantha T."/>
            <person name="Zeng Q."/>
            <person name="Berman J."/>
            <person name="Berriman M."/>
            <person name="Heitman J."/>
            <person name="Gow N.A."/>
            <person name="Lorenz M.C."/>
            <person name="Birren B.W."/>
            <person name="Kellis M."/>
            <person name="Cuomo C.A."/>
        </authorList>
    </citation>
    <scope>NUCLEOTIDE SEQUENCE [LARGE SCALE GENOMIC DNA]</scope>
    <source>
        <strain evidence="9">ATCC 6260 / CBS 566 / DSM 6381 / JCM 1539 / NBRC 10279 / NRRL Y-324</strain>
    </source>
</reference>
<keyword evidence="9" id="KW-1185">Reference proteome</keyword>
<dbReference type="EMBL" id="CH408159">
    <property type="protein sequence ID" value="EDK39893.2"/>
    <property type="molecule type" value="Genomic_DNA"/>
</dbReference>
<dbReference type="eggNOG" id="ENOG502QR1M">
    <property type="taxonomic scope" value="Eukaryota"/>
</dbReference>
<evidence type="ECO:0000256" key="2">
    <source>
        <dbReference type="ARBA" id="ARBA00010788"/>
    </source>
</evidence>
<protein>
    <recommendedName>
        <fullName evidence="10">Breast carcinoma amplified sequence 2</fullName>
    </recommendedName>
</protein>
<sequence length="190" mass="22310">MVADTYHSLEYLPYVDNTVTPEQVAEVESLISNELRNTNTTAVHPLVENLLPLPSSRSTSLLSQEIERYEEEQPEEDEPIIDGIDTSRYSDDVDNYTNLSYSMLEKRNLELMAQNQQNMQASWRRHLQHLGEVETNYEQNLGDKRIRSEEVLSERKRRQLDFEPVGEYLEHRWRDGLRSMVNMGMNSEMK</sequence>
<dbReference type="InterPro" id="IPR008409">
    <property type="entry name" value="SPF27"/>
</dbReference>